<dbReference type="Proteomes" id="UP000271889">
    <property type="component" value="Unassembled WGS sequence"/>
</dbReference>
<sequence length="90" mass="10232">MSDVCLKTITIKGELLQYLTMNHGQYQRTVRELLMFLRYRVELYTLDRDQWVLKAKGTTGNLGDFEDVVGDITGCGNVIMAIKTTKGENV</sequence>
<organism evidence="1 2">
    <name type="scientific">Cylicostephanus goldi</name>
    <name type="common">Nematode worm</name>
    <dbReference type="NCBI Taxonomy" id="71465"/>
    <lineage>
        <taxon>Eukaryota</taxon>
        <taxon>Metazoa</taxon>
        <taxon>Ecdysozoa</taxon>
        <taxon>Nematoda</taxon>
        <taxon>Chromadorea</taxon>
        <taxon>Rhabditida</taxon>
        <taxon>Rhabditina</taxon>
        <taxon>Rhabditomorpha</taxon>
        <taxon>Strongyloidea</taxon>
        <taxon>Strongylidae</taxon>
        <taxon>Cylicostephanus</taxon>
    </lineage>
</organism>
<protein>
    <submittedName>
        <fullName evidence="1">Uncharacterized protein</fullName>
    </submittedName>
</protein>
<dbReference type="InterPro" id="IPR016151">
    <property type="entry name" value="DNA_mismatch_repair_MutS_N"/>
</dbReference>
<dbReference type="OrthoDB" id="5792750at2759"/>
<dbReference type="Gene3D" id="3.40.1170.10">
    <property type="entry name" value="DNA repair protein MutS, domain I"/>
    <property type="match status" value="1"/>
</dbReference>
<reference evidence="1 2" key="1">
    <citation type="submission" date="2018-11" db="EMBL/GenBank/DDBJ databases">
        <authorList>
            <consortium name="Pathogen Informatics"/>
        </authorList>
    </citation>
    <scope>NUCLEOTIDE SEQUENCE [LARGE SCALE GENOMIC DNA]</scope>
</reference>
<evidence type="ECO:0000313" key="1">
    <source>
        <dbReference type="EMBL" id="VDK77421.1"/>
    </source>
</evidence>
<gene>
    <name evidence="1" type="ORF">CGOC_LOCUS7344</name>
</gene>
<dbReference type="GO" id="GO:0005524">
    <property type="term" value="F:ATP binding"/>
    <property type="evidence" value="ECO:0007669"/>
    <property type="project" value="InterPro"/>
</dbReference>
<dbReference type="EMBL" id="UYRV01025402">
    <property type="protein sequence ID" value="VDK77421.1"/>
    <property type="molecule type" value="Genomic_DNA"/>
</dbReference>
<evidence type="ECO:0000313" key="2">
    <source>
        <dbReference type="Proteomes" id="UP000271889"/>
    </source>
</evidence>
<keyword evidence="2" id="KW-1185">Reference proteome</keyword>
<dbReference type="GO" id="GO:0006298">
    <property type="term" value="P:mismatch repair"/>
    <property type="evidence" value="ECO:0007669"/>
    <property type="project" value="InterPro"/>
</dbReference>
<dbReference type="AlphaFoldDB" id="A0A3P6UJF9"/>
<proteinExistence type="predicted"/>
<name>A0A3P6UJF9_CYLGO</name>
<accession>A0A3P6UJF9</accession>
<dbReference type="GO" id="GO:0030983">
    <property type="term" value="F:mismatched DNA binding"/>
    <property type="evidence" value="ECO:0007669"/>
    <property type="project" value="InterPro"/>
</dbReference>